<accession>A0A1I7N8L1</accession>
<reference evidence="3" key="1">
    <citation type="submission" date="2016-10" db="EMBL/GenBank/DDBJ databases">
        <authorList>
            <person name="Varghese N."/>
            <person name="Submissions S."/>
        </authorList>
    </citation>
    <scope>NUCLEOTIDE SEQUENCE [LARGE SCALE GENOMIC DNA]</scope>
    <source>
        <strain evidence="3">DSM 14807</strain>
    </source>
</reference>
<dbReference type="STRING" id="1393122.SAMN05660895_0929"/>
<dbReference type="Pfam" id="PF12811">
    <property type="entry name" value="BaxI_1"/>
    <property type="match status" value="1"/>
</dbReference>
<protein>
    <submittedName>
        <fullName evidence="2">Uncharacterized membrane protein, YccA/Bax inhibitor family</fullName>
    </submittedName>
</protein>
<dbReference type="PIRSF" id="PIRSF009160">
    <property type="entry name" value="UCP009160"/>
    <property type="match status" value="1"/>
</dbReference>
<keyword evidence="1" id="KW-0812">Transmembrane</keyword>
<dbReference type="EMBL" id="FPCJ01000001">
    <property type="protein sequence ID" value="SFV30923.1"/>
    <property type="molecule type" value="Genomic_DNA"/>
</dbReference>
<feature type="transmembrane region" description="Helical" evidence="1">
    <location>
        <begin position="119"/>
        <end position="140"/>
    </location>
</feature>
<dbReference type="Proteomes" id="UP000199537">
    <property type="component" value="Unassembled WGS sequence"/>
</dbReference>
<dbReference type="RefSeq" id="WP_092458391.1">
    <property type="nucleotide sequence ID" value="NZ_FPCJ01000001.1"/>
</dbReference>
<dbReference type="PANTHER" id="PTHR41282:SF1">
    <property type="entry name" value="CONSERVED TRANSMEMBRANE PROTEIN-RELATED"/>
    <property type="match status" value="1"/>
</dbReference>
<name>A0A1I7N8L1_9BACT</name>
<keyword evidence="1" id="KW-0472">Membrane</keyword>
<evidence type="ECO:0000313" key="3">
    <source>
        <dbReference type="Proteomes" id="UP000199537"/>
    </source>
</evidence>
<feature type="transmembrane region" description="Helical" evidence="1">
    <location>
        <begin position="94"/>
        <end position="113"/>
    </location>
</feature>
<feature type="transmembrane region" description="Helical" evidence="1">
    <location>
        <begin position="180"/>
        <end position="204"/>
    </location>
</feature>
<evidence type="ECO:0000256" key="1">
    <source>
        <dbReference type="SAM" id="Phobius"/>
    </source>
</evidence>
<dbReference type="OrthoDB" id="116480at2"/>
<feature type="transmembrane region" description="Helical" evidence="1">
    <location>
        <begin position="152"/>
        <end position="174"/>
    </location>
</feature>
<dbReference type="AlphaFoldDB" id="A0A1I7N8L1"/>
<proteinExistence type="predicted"/>
<keyword evidence="1" id="KW-1133">Transmembrane helix</keyword>
<dbReference type="PANTHER" id="PTHR41282">
    <property type="entry name" value="CONSERVED TRANSMEMBRANE PROTEIN-RELATED"/>
    <property type="match status" value="1"/>
</dbReference>
<organism evidence="2 3">
    <name type="scientific">Thermoflavifilum thermophilum</name>
    <dbReference type="NCBI Taxonomy" id="1393122"/>
    <lineage>
        <taxon>Bacteria</taxon>
        <taxon>Pseudomonadati</taxon>
        <taxon>Bacteroidota</taxon>
        <taxon>Chitinophagia</taxon>
        <taxon>Chitinophagales</taxon>
        <taxon>Chitinophagaceae</taxon>
        <taxon>Thermoflavifilum</taxon>
    </lineage>
</organism>
<gene>
    <name evidence="2" type="ORF">SAMN05660895_0929</name>
</gene>
<keyword evidence="3" id="KW-1185">Reference proteome</keyword>
<dbReference type="InterPro" id="IPR010539">
    <property type="entry name" value="BaxI_1-like"/>
</dbReference>
<feature type="transmembrane region" description="Helical" evidence="1">
    <location>
        <begin position="62"/>
        <end position="82"/>
    </location>
</feature>
<feature type="transmembrane region" description="Helical" evidence="1">
    <location>
        <begin position="38"/>
        <end position="56"/>
    </location>
</feature>
<sequence>MANLFKTSNPALQEKAFETTVTQVGEETMTVSGTMNKFLFMLALMLASAVFTWNLAYKGAPLGGWVAGGAIGGFITALIIIFKQSWAPYLAPAYGLLEGLFLGAISAMFNAAMANVAPYFVMQAVLLTFGVALAMYVLYATGVIKVTQQFRMIVFAATGGIALFYLAAVVLHWFHIDIPFIHQSTTAGIVFSLIVVAIAALNLVMDFDMIFTGARMGAPKYMEWYGAFGLMVTIIWLYLEILRLLAKVYSRR</sequence>
<evidence type="ECO:0000313" key="2">
    <source>
        <dbReference type="EMBL" id="SFV30923.1"/>
    </source>
</evidence>
<feature type="transmembrane region" description="Helical" evidence="1">
    <location>
        <begin position="224"/>
        <end position="246"/>
    </location>
</feature>